<dbReference type="GO" id="GO:0015833">
    <property type="term" value="P:peptide transport"/>
    <property type="evidence" value="ECO:0007669"/>
    <property type="project" value="TreeGrafter"/>
</dbReference>
<dbReference type="EMBL" id="CP033578">
    <property type="protein sequence ID" value="AYV24183.1"/>
    <property type="molecule type" value="Genomic_DNA"/>
</dbReference>
<proteinExistence type="predicted"/>
<sequence>MIMGSSPFYSITQLRRLQQLNQLYSVGTIHPVTIGELAENLSCSERNVSKLMGTLMERGWLDWKAGRGRGNLSKVTLLVDFKAVILDQLRALVGAGQVQTAFELAEHFDYQIDFKANLSNWLQDAESELRKQNTLIYATPFPVPEWRPMHARSSRSIMLLEGVFDTLLRFDTVTQRVIPHLAHHFSYQDNQLSFRLRNDVFFHDNQRLTADRVKDNLLIRHTSEHSYKILFRHLESITIDGQWVHIKLRQHDPVFVHLLADVHSGIFDTEQPSFPNGTGPYSVGMFKTFHWSFTKNHRYFALGGLIDQVEFWEADSSPTTAHFQELRELSHSNDEDSQVAEQDGGLVLQFIHHSNMLSSEERHWIVNQFRAVEVNMCQANSIMRCHQKEGLYFFTTTSALPRRPVVIEVRHVHRSLLLKVLEQIDAASESWVVVDKDEAHNYSVDISFDCYVFSEDQAFQYYEWLLTSDVFRRCLSVENQKNMTRFLDEWLEESETSDDFLLKMHKAENWLIQQFYYCPLWRDDMIFKTSHNLSGVEINGMGVPTLAKMWLD</sequence>
<dbReference type="InterPro" id="IPR000914">
    <property type="entry name" value="SBP_5_dom"/>
</dbReference>
<dbReference type="Gene3D" id="3.40.190.10">
    <property type="entry name" value="Periplasmic binding protein-like II"/>
    <property type="match status" value="1"/>
</dbReference>
<dbReference type="PANTHER" id="PTHR30290">
    <property type="entry name" value="PERIPLASMIC BINDING COMPONENT OF ABC TRANSPORTER"/>
    <property type="match status" value="1"/>
</dbReference>
<dbReference type="GO" id="GO:1904680">
    <property type="term" value="F:peptide transmembrane transporter activity"/>
    <property type="evidence" value="ECO:0007669"/>
    <property type="project" value="TreeGrafter"/>
</dbReference>
<feature type="domain" description="Solute-binding protein family 5" evidence="2">
    <location>
        <begin position="177"/>
        <end position="325"/>
    </location>
</feature>
<name>A0A3G4VHC4_9VIBR</name>
<feature type="domain" description="Transcriptional regulator SgrR N-terminal HTH" evidence="3">
    <location>
        <begin position="20"/>
        <end position="109"/>
    </location>
</feature>
<evidence type="ECO:0000256" key="1">
    <source>
        <dbReference type="ARBA" id="ARBA00023125"/>
    </source>
</evidence>
<protein>
    <submittedName>
        <fullName evidence="4">ABC transporter substrate-binding protein</fullName>
    </submittedName>
</protein>
<dbReference type="InterPro" id="IPR025370">
    <property type="entry name" value="SgrR_HTH_N"/>
</dbReference>
<gene>
    <name evidence="4" type="ORF">ECB94_23235</name>
</gene>
<dbReference type="Proteomes" id="UP000279760">
    <property type="component" value="Chromosome 2"/>
</dbReference>
<dbReference type="GO" id="GO:0003677">
    <property type="term" value="F:DNA binding"/>
    <property type="evidence" value="ECO:0007669"/>
    <property type="project" value="UniProtKB-KW"/>
</dbReference>
<evidence type="ECO:0000313" key="5">
    <source>
        <dbReference type="Proteomes" id="UP000279760"/>
    </source>
</evidence>
<accession>A0A3G4VHC4</accession>
<evidence type="ECO:0000313" key="4">
    <source>
        <dbReference type="EMBL" id="AYV24183.1"/>
    </source>
</evidence>
<dbReference type="Pfam" id="PF12793">
    <property type="entry name" value="SgrR_N"/>
    <property type="match status" value="1"/>
</dbReference>
<reference evidence="4 5" key="1">
    <citation type="submission" date="2018-11" db="EMBL/GenBank/DDBJ databases">
        <title>Complete Genome Sequence of Vbrio mediterranei 117-T6: a Potential Pathogen Bacteria Isolated from the Conchocelis of Pyropia.</title>
        <authorList>
            <person name="Liu Q."/>
        </authorList>
    </citation>
    <scope>NUCLEOTIDE SEQUENCE [LARGE SCALE GENOMIC DNA]</scope>
    <source>
        <strain evidence="4 5">117-T6</strain>
    </source>
</reference>
<keyword evidence="1" id="KW-0238">DNA-binding</keyword>
<evidence type="ECO:0000259" key="2">
    <source>
        <dbReference type="Pfam" id="PF00496"/>
    </source>
</evidence>
<dbReference type="Pfam" id="PF00496">
    <property type="entry name" value="SBP_bac_5"/>
    <property type="match status" value="1"/>
</dbReference>
<dbReference type="AlphaFoldDB" id="A0A3G4VHC4"/>
<dbReference type="PANTHER" id="PTHR30290:SF72">
    <property type="entry name" value="HTH-TYPE TRANSCRIPTIONAL REGULATOR SGRR"/>
    <property type="match status" value="1"/>
</dbReference>
<organism evidence="4 5">
    <name type="scientific">Vibrio mediterranei</name>
    <dbReference type="NCBI Taxonomy" id="689"/>
    <lineage>
        <taxon>Bacteria</taxon>
        <taxon>Pseudomonadati</taxon>
        <taxon>Pseudomonadota</taxon>
        <taxon>Gammaproteobacteria</taxon>
        <taxon>Vibrionales</taxon>
        <taxon>Vibrionaceae</taxon>
        <taxon>Vibrio</taxon>
    </lineage>
</organism>
<dbReference type="SUPFAM" id="SSF53850">
    <property type="entry name" value="Periplasmic binding protein-like II"/>
    <property type="match status" value="2"/>
</dbReference>
<evidence type="ECO:0000259" key="3">
    <source>
        <dbReference type="Pfam" id="PF12793"/>
    </source>
</evidence>
<dbReference type="InterPro" id="IPR039424">
    <property type="entry name" value="SBP_5"/>
</dbReference>